<comment type="caution">
    <text evidence="2">The sequence shown here is derived from an EMBL/GenBank/DDBJ whole genome shotgun (WGS) entry which is preliminary data.</text>
</comment>
<evidence type="ECO:0000313" key="2">
    <source>
        <dbReference type="EMBL" id="CAK0892344.1"/>
    </source>
</evidence>
<accession>A0ABN9X2S4</accession>
<proteinExistence type="predicted"/>
<organism evidence="2 3">
    <name type="scientific">Prorocentrum cordatum</name>
    <dbReference type="NCBI Taxonomy" id="2364126"/>
    <lineage>
        <taxon>Eukaryota</taxon>
        <taxon>Sar</taxon>
        <taxon>Alveolata</taxon>
        <taxon>Dinophyceae</taxon>
        <taxon>Prorocentrales</taxon>
        <taxon>Prorocentraceae</taxon>
        <taxon>Prorocentrum</taxon>
    </lineage>
</organism>
<evidence type="ECO:0000256" key="1">
    <source>
        <dbReference type="SAM" id="MobiDB-lite"/>
    </source>
</evidence>
<keyword evidence="3" id="KW-1185">Reference proteome</keyword>
<protein>
    <submittedName>
        <fullName evidence="2">Uncharacterized protein</fullName>
    </submittedName>
</protein>
<feature type="region of interest" description="Disordered" evidence="1">
    <location>
        <begin position="87"/>
        <end position="118"/>
    </location>
</feature>
<dbReference type="Proteomes" id="UP001189429">
    <property type="component" value="Unassembled WGS sequence"/>
</dbReference>
<name>A0ABN9X2S4_9DINO</name>
<gene>
    <name evidence="2" type="ORF">PCOR1329_LOCUS72035</name>
</gene>
<evidence type="ECO:0000313" key="3">
    <source>
        <dbReference type="Proteomes" id="UP001189429"/>
    </source>
</evidence>
<reference evidence="2" key="1">
    <citation type="submission" date="2023-10" db="EMBL/GenBank/DDBJ databases">
        <authorList>
            <person name="Chen Y."/>
            <person name="Shah S."/>
            <person name="Dougan E. K."/>
            <person name="Thang M."/>
            <person name="Chan C."/>
        </authorList>
    </citation>
    <scope>NUCLEOTIDE SEQUENCE [LARGE SCALE GENOMIC DNA]</scope>
</reference>
<dbReference type="EMBL" id="CAUYUJ010019600">
    <property type="protein sequence ID" value="CAK0892344.1"/>
    <property type="molecule type" value="Genomic_DNA"/>
</dbReference>
<sequence>MPSPPRRAAAPARAGCTFCFARGRPGAMASTRQSTAAAPCASLNGAGVTNREIGAAAADAKEADETIKGCRERRAAIWTLWGPAPARIAKSSRSPSPSVLAAARSDVERRSPSSPGLREAGRDLVLYELRASPRGGAVRLSC</sequence>